<dbReference type="HOGENOM" id="CLU_094061_1_0_1"/>
<dbReference type="PANTHER" id="PTHR11430">
    <property type="entry name" value="LIPOCALIN"/>
    <property type="match status" value="1"/>
</dbReference>
<evidence type="ECO:0000313" key="4">
    <source>
        <dbReference type="Proteomes" id="UP000018468"/>
    </source>
</evidence>
<dbReference type="STRING" id="7918.ENSLOCP00000003938"/>
<dbReference type="Pfam" id="PF00061">
    <property type="entry name" value="Lipocalin"/>
    <property type="match status" value="1"/>
</dbReference>
<dbReference type="InterPro" id="IPR000566">
    <property type="entry name" value="Lipocln_cytosolic_FA-bd_dom"/>
</dbReference>
<comment type="similarity">
    <text evidence="1">Belongs to the calycin superfamily. Lipocalin family.</text>
</comment>
<accession>W5M6D0</accession>
<dbReference type="PANTHER" id="PTHR11430:SF133">
    <property type="entry name" value="LIPOCALIN"/>
    <property type="match status" value="1"/>
</dbReference>
<proteinExistence type="inferred from homology"/>
<evidence type="ECO:0000259" key="2">
    <source>
        <dbReference type="Pfam" id="PF00061"/>
    </source>
</evidence>
<dbReference type="GO" id="GO:0036094">
    <property type="term" value="F:small molecule binding"/>
    <property type="evidence" value="ECO:0007669"/>
    <property type="project" value="InterPro"/>
</dbReference>
<dbReference type="InParanoid" id="W5M6D0"/>
<reference evidence="3" key="3">
    <citation type="submission" date="2025-09" db="UniProtKB">
        <authorList>
            <consortium name="Ensembl"/>
        </authorList>
    </citation>
    <scope>IDENTIFICATION</scope>
</reference>
<dbReference type="AlphaFoldDB" id="W5M6D0"/>
<name>W5M6D0_LEPOC</name>
<feature type="domain" description="Lipocalin/cytosolic fatty-acid binding" evidence="2">
    <location>
        <begin position="16"/>
        <end position="159"/>
    </location>
</feature>
<dbReference type="Gene3D" id="2.40.128.20">
    <property type="match status" value="1"/>
</dbReference>
<dbReference type="GeneTree" id="ENSGT01120000271921"/>
<evidence type="ECO:0000313" key="3">
    <source>
        <dbReference type="Ensembl" id="ENSLOCP00000003938.1"/>
    </source>
</evidence>
<dbReference type="EMBL" id="AHAT01003228">
    <property type="status" value="NOT_ANNOTATED_CDS"/>
    <property type="molecule type" value="Genomic_DNA"/>
</dbReference>
<dbReference type="FunCoup" id="W5M6D0">
    <property type="interactions" value="1004"/>
</dbReference>
<reference evidence="3" key="2">
    <citation type="submission" date="2025-08" db="UniProtKB">
        <authorList>
            <consortium name="Ensembl"/>
        </authorList>
    </citation>
    <scope>IDENTIFICATION</scope>
</reference>
<dbReference type="eggNOG" id="ENOG502S0P6">
    <property type="taxonomic scope" value="Eukaryota"/>
</dbReference>
<dbReference type="PRINTS" id="PR00179">
    <property type="entry name" value="LIPOCALIN"/>
</dbReference>
<sequence length="166" mass="18840">VSSRVLLTSASPGQCAGKWHLIGFATNAHWFVSKKADMKQGTMVLTPTAEGDMDMSYSSRKTDGTCWEMNHLAQKTETPGRFTYYSKRWGNSNDLRVVEAKYDEYILTHTIKTKAGRTDILNKLYGRTPDLRPELLQRFEQFCLDTGIEKDNIVILPQNEECSPKA</sequence>
<protein>
    <submittedName>
        <fullName evidence="3">Prostaglandin D2 synthase b, tandem duplicate 2</fullName>
    </submittedName>
</protein>
<dbReference type="InterPro" id="IPR002345">
    <property type="entry name" value="Lipocalin"/>
</dbReference>
<dbReference type="Proteomes" id="UP000018468">
    <property type="component" value="Linkage group LG3"/>
</dbReference>
<dbReference type="PRINTS" id="PR01254">
    <property type="entry name" value="PGNDSYNTHASE"/>
</dbReference>
<reference evidence="4" key="1">
    <citation type="submission" date="2011-12" db="EMBL/GenBank/DDBJ databases">
        <title>The Draft Genome of Lepisosteus oculatus.</title>
        <authorList>
            <consortium name="The Broad Institute Genome Assembly &amp; Analysis Group"/>
            <consortium name="Computational R&amp;D Group"/>
            <consortium name="and Sequencing Platform"/>
            <person name="Di Palma F."/>
            <person name="Alfoldi J."/>
            <person name="Johnson J."/>
            <person name="Berlin A."/>
            <person name="Gnerre S."/>
            <person name="Jaffe D."/>
            <person name="MacCallum I."/>
            <person name="Young S."/>
            <person name="Walker B.J."/>
            <person name="Lander E.S."/>
            <person name="Lindblad-Toh K."/>
        </authorList>
    </citation>
    <scope>NUCLEOTIDE SEQUENCE [LARGE SCALE GENOMIC DNA]</scope>
</reference>
<organism evidence="3 4">
    <name type="scientific">Lepisosteus oculatus</name>
    <name type="common">Spotted gar</name>
    <dbReference type="NCBI Taxonomy" id="7918"/>
    <lineage>
        <taxon>Eukaryota</taxon>
        <taxon>Metazoa</taxon>
        <taxon>Chordata</taxon>
        <taxon>Craniata</taxon>
        <taxon>Vertebrata</taxon>
        <taxon>Euteleostomi</taxon>
        <taxon>Actinopterygii</taxon>
        <taxon>Neopterygii</taxon>
        <taxon>Holostei</taxon>
        <taxon>Semionotiformes</taxon>
        <taxon>Lepisosteidae</taxon>
        <taxon>Lepisosteus</taxon>
    </lineage>
</organism>
<dbReference type="SUPFAM" id="SSF50814">
    <property type="entry name" value="Lipocalins"/>
    <property type="match status" value="1"/>
</dbReference>
<keyword evidence="4" id="KW-1185">Reference proteome</keyword>
<dbReference type="Ensembl" id="ENSLOCT00000003946.1">
    <property type="protein sequence ID" value="ENSLOCP00000003938.1"/>
    <property type="gene ID" value="ENSLOCG00000003328.1"/>
</dbReference>
<evidence type="ECO:0000256" key="1">
    <source>
        <dbReference type="ARBA" id="ARBA00006889"/>
    </source>
</evidence>
<dbReference type="Bgee" id="ENSLOCG00000003328">
    <property type="expression patterns" value="Expressed in zone of skin and 13 other cell types or tissues"/>
</dbReference>
<dbReference type="InterPro" id="IPR012674">
    <property type="entry name" value="Calycin"/>
</dbReference>
<dbReference type="OMA" id="WANENDM"/>